<keyword evidence="5" id="KW-0175">Coiled coil</keyword>
<evidence type="ECO:0000256" key="5">
    <source>
        <dbReference type="SAM" id="Coils"/>
    </source>
</evidence>
<name>A0A835ZEJ2_9STRA</name>
<feature type="coiled-coil region" evidence="5">
    <location>
        <begin position="361"/>
        <end position="388"/>
    </location>
</feature>
<feature type="compositionally biased region" description="Low complexity" evidence="6">
    <location>
        <begin position="678"/>
        <end position="718"/>
    </location>
</feature>
<evidence type="ECO:0000256" key="3">
    <source>
        <dbReference type="ARBA" id="ARBA00022833"/>
    </source>
</evidence>
<feature type="compositionally biased region" description="Basic residues" evidence="6">
    <location>
        <begin position="485"/>
        <end position="498"/>
    </location>
</feature>
<dbReference type="PANTHER" id="PTHR36751:SF1">
    <property type="entry name" value="F3E22.8 PROTEIN"/>
    <property type="match status" value="1"/>
</dbReference>
<protein>
    <recommendedName>
        <fullName evidence="7">TRAF-type domain-containing protein</fullName>
    </recommendedName>
</protein>
<keyword evidence="3 4" id="KW-0862">Zinc</keyword>
<evidence type="ECO:0000256" key="1">
    <source>
        <dbReference type="ARBA" id="ARBA00022723"/>
    </source>
</evidence>
<feature type="compositionally biased region" description="Pro residues" evidence="6">
    <location>
        <begin position="952"/>
        <end position="964"/>
    </location>
</feature>
<keyword evidence="2 4" id="KW-0863">Zinc-finger</keyword>
<feature type="region of interest" description="Disordered" evidence="6">
    <location>
        <begin position="943"/>
        <end position="980"/>
    </location>
</feature>
<comment type="caution">
    <text evidence="8">The sequence shown here is derived from an EMBL/GenBank/DDBJ whole genome shotgun (WGS) entry which is preliminary data.</text>
</comment>
<feature type="region of interest" description="Disordered" evidence="6">
    <location>
        <begin position="1239"/>
        <end position="1282"/>
    </location>
</feature>
<evidence type="ECO:0000259" key="7">
    <source>
        <dbReference type="PROSITE" id="PS50145"/>
    </source>
</evidence>
<feature type="region of interest" description="Disordered" evidence="6">
    <location>
        <begin position="744"/>
        <end position="794"/>
    </location>
</feature>
<feature type="region of interest" description="Disordered" evidence="6">
    <location>
        <begin position="213"/>
        <end position="233"/>
    </location>
</feature>
<evidence type="ECO:0000256" key="2">
    <source>
        <dbReference type="ARBA" id="ARBA00022771"/>
    </source>
</evidence>
<dbReference type="Proteomes" id="UP000664859">
    <property type="component" value="Unassembled WGS sequence"/>
</dbReference>
<dbReference type="GO" id="GO:0008270">
    <property type="term" value="F:zinc ion binding"/>
    <property type="evidence" value="ECO:0007669"/>
    <property type="project" value="UniProtKB-KW"/>
</dbReference>
<feature type="compositionally biased region" description="Acidic residues" evidence="6">
    <location>
        <begin position="1273"/>
        <end position="1282"/>
    </location>
</feature>
<accession>A0A835ZEJ2</accession>
<proteinExistence type="predicted"/>
<feature type="compositionally biased region" description="Gly residues" evidence="6">
    <location>
        <begin position="616"/>
        <end position="625"/>
    </location>
</feature>
<organism evidence="8 9">
    <name type="scientific">Tribonema minus</name>
    <dbReference type="NCBI Taxonomy" id="303371"/>
    <lineage>
        <taxon>Eukaryota</taxon>
        <taxon>Sar</taxon>
        <taxon>Stramenopiles</taxon>
        <taxon>Ochrophyta</taxon>
        <taxon>PX clade</taxon>
        <taxon>Xanthophyceae</taxon>
        <taxon>Tribonematales</taxon>
        <taxon>Tribonemataceae</taxon>
        <taxon>Tribonema</taxon>
    </lineage>
</organism>
<keyword evidence="9" id="KW-1185">Reference proteome</keyword>
<feature type="domain" description="TRAF-type" evidence="7">
    <location>
        <begin position="834"/>
        <end position="866"/>
    </location>
</feature>
<feature type="coiled-coil region" evidence="5">
    <location>
        <begin position="245"/>
        <end position="287"/>
    </location>
</feature>
<evidence type="ECO:0000256" key="6">
    <source>
        <dbReference type="SAM" id="MobiDB-lite"/>
    </source>
</evidence>
<feature type="region of interest" description="Disordered" evidence="6">
    <location>
        <begin position="23"/>
        <end position="52"/>
    </location>
</feature>
<dbReference type="Gene3D" id="3.30.40.10">
    <property type="entry name" value="Zinc/RING finger domain, C3HC4 (zinc finger)"/>
    <property type="match status" value="1"/>
</dbReference>
<evidence type="ECO:0000313" key="9">
    <source>
        <dbReference type="Proteomes" id="UP000664859"/>
    </source>
</evidence>
<dbReference type="OrthoDB" id="207414at2759"/>
<dbReference type="SUPFAM" id="SSF49599">
    <property type="entry name" value="TRAF domain-like"/>
    <property type="match status" value="1"/>
</dbReference>
<evidence type="ECO:0000256" key="4">
    <source>
        <dbReference type="PROSITE-ProRule" id="PRU00207"/>
    </source>
</evidence>
<dbReference type="PANTHER" id="PTHR36751">
    <property type="entry name" value="F3E22.8 PROTEIN"/>
    <property type="match status" value="1"/>
</dbReference>
<feature type="region of interest" description="Disordered" evidence="6">
    <location>
        <begin position="477"/>
        <end position="522"/>
    </location>
</feature>
<dbReference type="InterPro" id="IPR001293">
    <property type="entry name" value="Znf_TRAF"/>
</dbReference>
<feature type="region of interest" description="Disordered" evidence="6">
    <location>
        <begin position="607"/>
        <end position="718"/>
    </location>
</feature>
<feature type="compositionally biased region" description="Gly residues" evidence="6">
    <location>
        <begin position="1248"/>
        <end position="1258"/>
    </location>
</feature>
<feature type="compositionally biased region" description="Pro residues" evidence="6">
    <location>
        <begin position="780"/>
        <end position="794"/>
    </location>
</feature>
<keyword evidence="1 4" id="KW-0479">Metal-binding</keyword>
<sequence length="1282" mass="132449">MAAPILDWTSLQSSLLEHVDKLLPPTSEPSGTDAAGATRDFFTPRTAPARQRQYETWTNPTSSKMDAILDRLREQQAHLQAMDRAHRQQVEALSLDSRVLQRRVEGLELKLAAHQASASEALAAAQRLETVGMQLTARQDQAEARAAGAAERAADLAQRVLAAEARLHLTLAPAEVQGIVATLLDPARAQLEARIAQVARGIGTLSEGLAASSAAQSDAHRGGGGGGGGGGTGSAVQAALAAADAARLAQRVVQVEARLQAHEAATEQKLAAALERVEAALRRAEEAGGAAAARAAAEARRDMAQLLHARTAESGAQLEAVAAQLEKLRTRAAAWDSLPGALTKVRTDLGNMTEDAHADVISRIQRLAEEADRDRRDARAAAAQLRAAAQDGAEAARRGAEDAARASSLGLAVLQPLPRLQPALCAAAAPALAPRCAHRHPLRCRSSLRPHTLRAAFAERCCSTRCAPWRRPCTARSRRYDRTRQRTRRRQQRQRHLRTPPPPPRTPPAARRAQVPSAVRGLRGSSLRRQAVRLVVVDIPVPGSYSYLAAGMAITLRSFISAAARASGPGAVERRALGRAAFGLQPGATYMAPLNDSDAYSGYGGGGAQGYSRSSGSGGGSGGGLTVDLRRPALGMPEPHPSVSTALSGSLASSPDASPVHVASLRGLARGGGGGDEQPPQQRQAGGAAPPQRAADAAAPPPQQQQQRAAGGSGAPSSVLWEAGQLGSKLAAPAAASAALPVTSRAGGADNRPATAPGYRTGLHPLAAPAQDAHGSSSAPPLPPPQQSPVPAPLLSPTAAAAAAGAAVSASAAASESAQCSFCLRRVLRGDMGAHLQACELRMVPCPRGCGARMLVRNVERHAEACAAGTLPLTQQQQQQRRASDGAADGAAATDACRHCGAATTQRAAHEAACSARPVRCPRCLSALPFCDLPAHVAACGGSGAGSGGAASPPPRPPSGPPPSSSSGGAGHGALPQGGRTVAEVRHWTRKGVAAWVSEELGMPDVASVFLQNRGSAVAAGEVSQRAAAAAAARQLRQPAAVHVCCAAARRRCAEHSCRTVRIDMQGSHCAPALCGAEHVQHRSPCCQLILSVNGAARAQPLLTVLEQCHGSSEGYYMLPPSVQVHTRRRSCGAAQLRGCAAALHAPWRARPRPTTIATNAPVTALRLRRFLMPSSTPRITSDALHACDAAHARSPLRVNGAALLDLTDRDLAHPVEGLGIRDGARRERILACVRAMRDEEEDARHSGGSGGGGGGSASGTETGSERGHESAESGDDDDWEG</sequence>
<feature type="zinc finger region" description="TRAF-type" evidence="4">
    <location>
        <begin position="834"/>
        <end position="866"/>
    </location>
</feature>
<dbReference type="EMBL" id="JAFCMP010000001">
    <property type="protein sequence ID" value="KAG5193007.1"/>
    <property type="molecule type" value="Genomic_DNA"/>
</dbReference>
<feature type="compositionally biased region" description="Polar residues" evidence="6">
    <location>
        <begin position="642"/>
        <end position="656"/>
    </location>
</feature>
<gene>
    <name evidence="8" type="ORF">JKP88DRAFT_240656</name>
</gene>
<evidence type="ECO:0000313" key="8">
    <source>
        <dbReference type="EMBL" id="KAG5193007.1"/>
    </source>
</evidence>
<dbReference type="InterPro" id="IPR013083">
    <property type="entry name" value="Znf_RING/FYVE/PHD"/>
</dbReference>
<dbReference type="PROSITE" id="PS50145">
    <property type="entry name" value="ZF_TRAF"/>
    <property type="match status" value="1"/>
</dbReference>
<reference evidence="8" key="1">
    <citation type="submission" date="2021-02" db="EMBL/GenBank/DDBJ databases">
        <title>First Annotated Genome of the Yellow-green Alga Tribonema minus.</title>
        <authorList>
            <person name="Mahan K.M."/>
        </authorList>
    </citation>
    <scope>NUCLEOTIDE SEQUENCE</scope>
    <source>
        <strain evidence="8">UTEX B ZZ1240</strain>
    </source>
</reference>
<feature type="compositionally biased region" description="Gly residues" evidence="6">
    <location>
        <begin position="222"/>
        <end position="233"/>
    </location>
</feature>